<evidence type="ECO:0000313" key="2">
    <source>
        <dbReference type="EMBL" id="GLI58264.1"/>
    </source>
</evidence>
<evidence type="ECO:0000256" key="1">
    <source>
        <dbReference type="SAM" id="Coils"/>
    </source>
</evidence>
<reference evidence="2" key="1">
    <citation type="submission" date="2022-12" db="EMBL/GenBank/DDBJ databases">
        <title>Reference genome sequencing for broad-spectrum identification of bacterial and archaeal isolates by mass spectrometry.</title>
        <authorList>
            <person name="Sekiguchi Y."/>
            <person name="Tourlousse D.M."/>
        </authorList>
    </citation>
    <scope>NUCLEOTIDE SEQUENCE</scope>
    <source>
        <strain evidence="2">10succ1</strain>
    </source>
</reference>
<dbReference type="EMBL" id="BSDY01000042">
    <property type="protein sequence ID" value="GLI58264.1"/>
    <property type="molecule type" value="Genomic_DNA"/>
</dbReference>
<keyword evidence="1" id="KW-0175">Coiled coil</keyword>
<dbReference type="Proteomes" id="UP001144471">
    <property type="component" value="Unassembled WGS sequence"/>
</dbReference>
<evidence type="ECO:0000313" key="3">
    <source>
        <dbReference type="Proteomes" id="UP001144471"/>
    </source>
</evidence>
<name>A0A9W6LPP7_9FUSO</name>
<sequence>MENSDIFQGKKEVTRYEFAYYLSKTLNKLDTEKASRGDLVILENLVYEFAKELNKFGFDTDLYLSKVKGMEDTLEILKGQVEENQRVIQELQKRIDKLEKK</sequence>
<comment type="caution">
    <text evidence="2">The sequence shown here is derived from an EMBL/GenBank/DDBJ whole genome shotgun (WGS) entry which is preliminary data.</text>
</comment>
<keyword evidence="3" id="KW-1185">Reference proteome</keyword>
<dbReference type="AlphaFoldDB" id="A0A9W6LPP7"/>
<protein>
    <submittedName>
        <fullName evidence="2">Uncharacterized protein</fullName>
    </submittedName>
</protein>
<gene>
    <name evidence="2" type="ORF">PM10SUCC1_37780</name>
</gene>
<proteinExistence type="predicted"/>
<feature type="coiled-coil region" evidence="1">
    <location>
        <begin position="74"/>
        <end position="101"/>
    </location>
</feature>
<accession>A0A9W6LPP7</accession>
<organism evidence="2 3">
    <name type="scientific">Propionigenium maris DSM 9537</name>
    <dbReference type="NCBI Taxonomy" id="1123000"/>
    <lineage>
        <taxon>Bacteria</taxon>
        <taxon>Fusobacteriati</taxon>
        <taxon>Fusobacteriota</taxon>
        <taxon>Fusobacteriia</taxon>
        <taxon>Fusobacteriales</taxon>
        <taxon>Fusobacteriaceae</taxon>
        <taxon>Propionigenium</taxon>
    </lineage>
</organism>